<evidence type="ECO:0000256" key="6">
    <source>
        <dbReference type="SAM" id="MobiDB-lite"/>
    </source>
</evidence>
<evidence type="ECO:0000259" key="8">
    <source>
        <dbReference type="PROSITE" id="PS50106"/>
    </source>
</evidence>
<sequence length="465" mass="50649">MFRFLFFIILFVTLATAGCRSTAPEPPPTPPPAPEPEQVEISDKTYSDAAVFALAMEILRKNYVDPDRATDARLLENALTGLAGELDPYSGYEPPAEFTENDSKRSGELVGIGVEVVKSANQPLLITGVMPGSPAQKGGLRPGDRIVEIGGKPTARLPMQECLNLTRGREGSEVELKYSRDAAAEPLAIRLTRAMIVRPSIPADAVRLLPGHIGYIKIESFTGHTPEEFRAALRKLKAQKLDGLILDLRNNPGGLVGSAVEIASIFLPENELILRTRDRHGRQTHEIRSTSDQPRELELPVVILTSPFTASSSELFSGALQDHKRARLVGMRTFGKGTLLRIVKLPNGGALRYANARYHTPLDHVIERRGLTPDVEVRLSPGEIFRLSEQSRNHPGEIQPEEKGAIRDIQLEKALELLTPPPASERDMPPAAGGASPPGPPDRQGAGAGYGSEVFAMQKLLNRSY</sequence>
<dbReference type="GO" id="GO:0030288">
    <property type="term" value="C:outer membrane-bounded periplasmic space"/>
    <property type="evidence" value="ECO:0007669"/>
    <property type="project" value="TreeGrafter"/>
</dbReference>
<feature type="region of interest" description="Disordered" evidence="6">
    <location>
        <begin position="417"/>
        <end position="451"/>
    </location>
</feature>
<keyword evidence="3 5" id="KW-0378">Hydrolase</keyword>
<dbReference type="Proteomes" id="UP000576225">
    <property type="component" value="Unassembled WGS sequence"/>
</dbReference>
<dbReference type="GO" id="GO:0007165">
    <property type="term" value="P:signal transduction"/>
    <property type="evidence" value="ECO:0007669"/>
    <property type="project" value="TreeGrafter"/>
</dbReference>
<evidence type="ECO:0000313" key="9">
    <source>
        <dbReference type="EMBL" id="NMD86237.1"/>
    </source>
</evidence>
<evidence type="ECO:0000256" key="7">
    <source>
        <dbReference type="SAM" id="SignalP"/>
    </source>
</evidence>
<dbReference type="RefSeq" id="WP_168962041.1">
    <property type="nucleotide sequence ID" value="NZ_JABAEW010000009.1"/>
</dbReference>
<dbReference type="InterPro" id="IPR005151">
    <property type="entry name" value="Tail-specific_protease"/>
</dbReference>
<name>A0A848AVW0_9BACT</name>
<keyword evidence="2 5" id="KW-0645">Protease</keyword>
<dbReference type="SMART" id="SM00245">
    <property type="entry name" value="TSPc"/>
    <property type="match status" value="1"/>
</dbReference>
<keyword evidence="4 5" id="KW-0720">Serine protease</keyword>
<dbReference type="GO" id="GO:0008236">
    <property type="term" value="F:serine-type peptidase activity"/>
    <property type="evidence" value="ECO:0007669"/>
    <property type="project" value="UniProtKB-KW"/>
</dbReference>
<feature type="signal peptide" evidence="7">
    <location>
        <begin position="1"/>
        <end position="17"/>
    </location>
</feature>
<comment type="caution">
    <text evidence="9">The sequence shown here is derived from an EMBL/GenBank/DDBJ whole genome shotgun (WGS) entry which is preliminary data.</text>
</comment>
<dbReference type="SUPFAM" id="SSF50156">
    <property type="entry name" value="PDZ domain-like"/>
    <property type="match status" value="1"/>
</dbReference>
<proteinExistence type="inferred from homology"/>
<evidence type="ECO:0000256" key="3">
    <source>
        <dbReference type="ARBA" id="ARBA00022801"/>
    </source>
</evidence>
<dbReference type="Gene3D" id="3.90.226.10">
    <property type="entry name" value="2-enoyl-CoA Hydratase, Chain A, domain 1"/>
    <property type="match status" value="1"/>
</dbReference>
<dbReference type="Pfam" id="PF03572">
    <property type="entry name" value="Peptidase_S41"/>
    <property type="match status" value="1"/>
</dbReference>
<dbReference type="PANTHER" id="PTHR32060">
    <property type="entry name" value="TAIL-SPECIFIC PROTEASE"/>
    <property type="match status" value="1"/>
</dbReference>
<dbReference type="InterPro" id="IPR001478">
    <property type="entry name" value="PDZ"/>
</dbReference>
<dbReference type="InterPro" id="IPR004447">
    <property type="entry name" value="Peptidase_S41A"/>
</dbReference>
<dbReference type="Pfam" id="PF17820">
    <property type="entry name" value="PDZ_6"/>
    <property type="match status" value="1"/>
</dbReference>
<dbReference type="Gene3D" id="3.30.750.44">
    <property type="match status" value="1"/>
</dbReference>
<dbReference type="NCBIfam" id="TIGR00225">
    <property type="entry name" value="prc"/>
    <property type="match status" value="1"/>
</dbReference>
<gene>
    <name evidence="9" type="ORF">HF882_06525</name>
</gene>
<comment type="similarity">
    <text evidence="1 5">Belongs to the peptidase S41A family.</text>
</comment>
<evidence type="ECO:0000256" key="1">
    <source>
        <dbReference type="ARBA" id="ARBA00009179"/>
    </source>
</evidence>
<dbReference type="PROSITE" id="PS51257">
    <property type="entry name" value="PROKAR_LIPOPROTEIN"/>
    <property type="match status" value="1"/>
</dbReference>
<dbReference type="GO" id="GO:0006508">
    <property type="term" value="P:proteolysis"/>
    <property type="evidence" value="ECO:0007669"/>
    <property type="project" value="UniProtKB-KW"/>
</dbReference>
<organism evidence="9 10">
    <name type="scientific">Victivallis vadensis</name>
    <dbReference type="NCBI Taxonomy" id="172901"/>
    <lineage>
        <taxon>Bacteria</taxon>
        <taxon>Pseudomonadati</taxon>
        <taxon>Lentisphaerota</taxon>
        <taxon>Lentisphaeria</taxon>
        <taxon>Victivallales</taxon>
        <taxon>Victivallaceae</taxon>
        <taxon>Victivallis</taxon>
    </lineage>
</organism>
<protein>
    <submittedName>
        <fullName evidence="9">S41 family peptidase</fullName>
    </submittedName>
</protein>
<dbReference type="Gene3D" id="2.30.42.10">
    <property type="match status" value="1"/>
</dbReference>
<feature type="compositionally biased region" description="Pro residues" evidence="6">
    <location>
        <begin position="24"/>
        <end position="35"/>
    </location>
</feature>
<evidence type="ECO:0000256" key="4">
    <source>
        <dbReference type="ARBA" id="ARBA00022825"/>
    </source>
</evidence>
<feature type="domain" description="PDZ" evidence="8">
    <location>
        <begin position="106"/>
        <end position="167"/>
    </location>
</feature>
<dbReference type="InterPro" id="IPR029045">
    <property type="entry name" value="ClpP/crotonase-like_dom_sf"/>
</dbReference>
<reference evidence="9 10" key="1">
    <citation type="submission" date="2020-04" db="EMBL/GenBank/DDBJ databases">
        <authorList>
            <person name="Hitch T.C.A."/>
            <person name="Wylensek D."/>
            <person name="Clavel T."/>
        </authorList>
    </citation>
    <scope>NUCLEOTIDE SEQUENCE [LARGE SCALE GENOMIC DNA]</scope>
    <source>
        <strain evidence="9 10">COR2-253-APC-1A</strain>
    </source>
</reference>
<dbReference type="AlphaFoldDB" id="A0A848AVW0"/>
<dbReference type="InterPro" id="IPR041489">
    <property type="entry name" value="PDZ_6"/>
</dbReference>
<dbReference type="PROSITE" id="PS50106">
    <property type="entry name" value="PDZ"/>
    <property type="match status" value="1"/>
</dbReference>
<keyword evidence="7" id="KW-0732">Signal</keyword>
<dbReference type="EMBL" id="JABAEW010000009">
    <property type="protein sequence ID" value="NMD86237.1"/>
    <property type="molecule type" value="Genomic_DNA"/>
</dbReference>
<dbReference type="CDD" id="cd06782">
    <property type="entry name" value="cpPDZ_CPP-like"/>
    <property type="match status" value="1"/>
</dbReference>
<evidence type="ECO:0000256" key="5">
    <source>
        <dbReference type="RuleBase" id="RU004404"/>
    </source>
</evidence>
<dbReference type="GO" id="GO:0004175">
    <property type="term" value="F:endopeptidase activity"/>
    <property type="evidence" value="ECO:0007669"/>
    <property type="project" value="TreeGrafter"/>
</dbReference>
<accession>A0A848AVW0</accession>
<dbReference type="CDD" id="cd07560">
    <property type="entry name" value="Peptidase_S41_CPP"/>
    <property type="match status" value="1"/>
</dbReference>
<dbReference type="PANTHER" id="PTHR32060:SF30">
    <property type="entry name" value="CARBOXY-TERMINAL PROCESSING PROTEASE CTPA"/>
    <property type="match status" value="1"/>
</dbReference>
<dbReference type="SMART" id="SM00228">
    <property type="entry name" value="PDZ"/>
    <property type="match status" value="1"/>
</dbReference>
<dbReference type="SUPFAM" id="SSF52096">
    <property type="entry name" value="ClpP/crotonase"/>
    <property type="match status" value="1"/>
</dbReference>
<feature type="region of interest" description="Disordered" evidence="6">
    <location>
        <begin position="20"/>
        <end position="39"/>
    </location>
</feature>
<evidence type="ECO:0000313" key="10">
    <source>
        <dbReference type="Proteomes" id="UP000576225"/>
    </source>
</evidence>
<evidence type="ECO:0000256" key="2">
    <source>
        <dbReference type="ARBA" id="ARBA00022670"/>
    </source>
</evidence>
<feature type="chain" id="PRO_5032470915" evidence="7">
    <location>
        <begin position="18"/>
        <end position="465"/>
    </location>
</feature>
<dbReference type="InterPro" id="IPR036034">
    <property type="entry name" value="PDZ_sf"/>
</dbReference>